<comment type="pathway">
    <text evidence="10 11">Cell wall biogenesis; peptidoglycan biosynthesis.</text>
</comment>
<comment type="subcellular location">
    <subcellularLocation>
        <location evidence="10 11">Cytoplasm</location>
    </subcellularLocation>
</comment>
<reference evidence="14 15" key="1">
    <citation type="submission" date="2016-10" db="EMBL/GenBank/DDBJ databases">
        <authorList>
            <person name="de Groot N.N."/>
        </authorList>
    </citation>
    <scope>NUCLEOTIDE SEQUENCE [LARGE SCALE GENOMIC DNA]</scope>
    <source>
        <strain evidence="14 15">DSM 4180</strain>
    </source>
</reference>
<dbReference type="PANTHER" id="PTHR43024">
    <property type="entry name" value="UDP-N-ACETYLMURAMOYL-TRIPEPTIDE--D-ALANYL-D-ALANINE LIGASE"/>
    <property type="match status" value="1"/>
</dbReference>
<dbReference type="SUPFAM" id="SSF53623">
    <property type="entry name" value="MurD-like peptide ligases, catalytic domain"/>
    <property type="match status" value="1"/>
</dbReference>
<evidence type="ECO:0000256" key="5">
    <source>
        <dbReference type="ARBA" id="ARBA00022840"/>
    </source>
</evidence>
<dbReference type="OrthoDB" id="9801978at2"/>
<dbReference type="GO" id="GO:0047480">
    <property type="term" value="F:UDP-N-acetylmuramoyl-tripeptide-D-alanyl-D-alanine ligase activity"/>
    <property type="evidence" value="ECO:0007669"/>
    <property type="project" value="UniProtKB-UniRule"/>
</dbReference>
<feature type="domain" description="Mur ligase central" evidence="13">
    <location>
        <begin position="104"/>
        <end position="286"/>
    </location>
</feature>
<dbReference type="RefSeq" id="WP_090484941.1">
    <property type="nucleotide sequence ID" value="NZ_FOUO01000007.1"/>
</dbReference>
<keyword evidence="8 10" id="KW-0131">Cell cycle</keyword>
<keyword evidence="4 10" id="KW-0547">Nucleotide-binding</keyword>
<evidence type="ECO:0000256" key="6">
    <source>
        <dbReference type="ARBA" id="ARBA00022960"/>
    </source>
</evidence>
<comment type="function">
    <text evidence="10 11">Involved in cell wall formation. Catalyzes the final step in the synthesis of UDP-N-acetylmuramoyl-pentapeptide, the precursor of murein.</text>
</comment>
<name>A0A1I4RAU4_ECTMO</name>
<evidence type="ECO:0000256" key="2">
    <source>
        <dbReference type="ARBA" id="ARBA00022598"/>
    </source>
</evidence>
<dbReference type="SUPFAM" id="SSF63418">
    <property type="entry name" value="MurE/MurF N-terminal domain"/>
    <property type="match status" value="1"/>
</dbReference>
<evidence type="ECO:0000259" key="12">
    <source>
        <dbReference type="Pfam" id="PF02875"/>
    </source>
</evidence>
<keyword evidence="1 10" id="KW-0963">Cytoplasm</keyword>
<comment type="catalytic activity">
    <reaction evidence="10 11">
        <text>D-alanyl-D-alanine + UDP-N-acetyl-alpha-D-muramoyl-L-alanyl-gamma-D-glutamyl-meso-2,6-diaminopimelate + ATP = UDP-N-acetyl-alpha-D-muramoyl-L-alanyl-gamma-D-glutamyl-meso-2,6-diaminopimeloyl-D-alanyl-D-alanine + ADP + phosphate + H(+)</text>
        <dbReference type="Rhea" id="RHEA:28374"/>
        <dbReference type="ChEBI" id="CHEBI:15378"/>
        <dbReference type="ChEBI" id="CHEBI:30616"/>
        <dbReference type="ChEBI" id="CHEBI:43474"/>
        <dbReference type="ChEBI" id="CHEBI:57822"/>
        <dbReference type="ChEBI" id="CHEBI:61386"/>
        <dbReference type="ChEBI" id="CHEBI:83905"/>
        <dbReference type="ChEBI" id="CHEBI:456216"/>
        <dbReference type="EC" id="6.3.2.10"/>
    </reaction>
</comment>
<evidence type="ECO:0000256" key="10">
    <source>
        <dbReference type="HAMAP-Rule" id="MF_02019"/>
    </source>
</evidence>
<keyword evidence="5 10" id="KW-0067">ATP-binding</keyword>
<evidence type="ECO:0000256" key="8">
    <source>
        <dbReference type="ARBA" id="ARBA00023306"/>
    </source>
</evidence>
<dbReference type="Gene3D" id="3.90.190.20">
    <property type="entry name" value="Mur ligase, C-terminal domain"/>
    <property type="match status" value="1"/>
</dbReference>
<dbReference type="GO" id="GO:0009252">
    <property type="term" value="P:peptidoglycan biosynthetic process"/>
    <property type="evidence" value="ECO:0007669"/>
    <property type="project" value="UniProtKB-UniRule"/>
</dbReference>
<keyword evidence="15" id="KW-1185">Reference proteome</keyword>
<dbReference type="PANTHER" id="PTHR43024:SF1">
    <property type="entry name" value="UDP-N-ACETYLMURAMOYL-TRIPEPTIDE--D-ALANYL-D-ALANINE LIGASE"/>
    <property type="match status" value="1"/>
</dbReference>
<dbReference type="UniPathway" id="UPA00219"/>
<dbReference type="InterPro" id="IPR036565">
    <property type="entry name" value="Mur-like_cat_sf"/>
</dbReference>
<dbReference type="AlphaFoldDB" id="A0A1I4RAU4"/>
<dbReference type="InterPro" id="IPR005863">
    <property type="entry name" value="UDP-N-AcMur_synth"/>
</dbReference>
<dbReference type="Pfam" id="PF08245">
    <property type="entry name" value="Mur_ligase_M"/>
    <property type="match status" value="1"/>
</dbReference>
<keyword evidence="6 10" id="KW-0133">Cell shape</keyword>
<dbReference type="InterPro" id="IPR051046">
    <property type="entry name" value="MurCDEF_CellWall_CoF430Synth"/>
</dbReference>
<feature type="domain" description="Mur ligase C-terminal" evidence="12">
    <location>
        <begin position="308"/>
        <end position="427"/>
    </location>
</feature>
<protein>
    <recommendedName>
        <fullName evidence="10 11">UDP-N-acetylmuramoyl-tripeptide--D-alanyl-D-alanine ligase</fullName>
        <ecNumber evidence="10 11">6.3.2.10</ecNumber>
    </recommendedName>
    <alternativeName>
        <fullName evidence="10">D-alanyl-D-alanine-adding enzyme</fullName>
    </alternativeName>
</protein>
<dbReference type="GO" id="GO:0005524">
    <property type="term" value="F:ATP binding"/>
    <property type="evidence" value="ECO:0007669"/>
    <property type="project" value="UniProtKB-UniRule"/>
</dbReference>
<dbReference type="InterPro" id="IPR013221">
    <property type="entry name" value="Mur_ligase_cen"/>
</dbReference>
<dbReference type="Proteomes" id="UP000199556">
    <property type="component" value="Unassembled WGS sequence"/>
</dbReference>
<evidence type="ECO:0000313" key="14">
    <source>
        <dbReference type="EMBL" id="SFM49381.1"/>
    </source>
</evidence>
<evidence type="ECO:0000256" key="7">
    <source>
        <dbReference type="ARBA" id="ARBA00022984"/>
    </source>
</evidence>
<dbReference type="InterPro" id="IPR035911">
    <property type="entry name" value="MurE/MurF_N"/>
</dbReference>
<evidence type="ECO:0000256" key="11">
    <source>
        <dbReference type="RuleBase" id="RU004136"/>
    </source>
</evidence>
<organism evidence="14 15">
    <name type="scientific">Ectothiorhodospira mobilis</name>
    <dbReference type="NCBI Taxonomy" id="195064"/>
    <lineage>
        <taxon>Bacteria</taxon>
        <taxon>Pseudomonadati</taxon>
        <taxon>Pseudomonadota</taxon>
        <taxon>Gammaproteobacteria</taxon>
        <taxon>Chromatiales</taxon>
        <taxon>Ectothiorhodospiraceae</taxon>
        <taxon>Ectothiorhodospira</taxon>
    </lineage>
</organism>
<dbReference type="GO" id="GO:0071555">
    <property type="term" value="P:cell wall organization"/>
    <property type="evidence" value="ECO:0007669"/>
    <property type="project" value="UniProtKB-KW"/>
</dbReference>
<evidence type="ECO:0000256" key="1">
    <source>
        <dbReference type="ARBA" id="ARBA00022490"/>
    </source>
</evidence>
<dbReference type="GO" id="GO:0008360">
    <property type="term" value="P:regulation of cell shape"/>
    <property type="evidence" value="ECO:0007669"/>
    <property type="project" value="UniProtKB-KW"/>
</dbReference>
<evidence type="ECO:0000313" key="15">
    <source>
        <dbReference type="Proteomes" id="UP000199556"/>
    </source>
</evidence>
<proteinExistence type="inferred from homology"/>
<dbReference type="EC" id="6.3.2.10" evidence="10 11"/>
<dbReference type="SUPFAM" id="SSF53244">
    <property type="entry name" value="MurD-like peptide ligases, peptide-binding domain"/>
    <property type="match status" value="1"/>
</dbReference>
<keyword evidence="2 10" id="KW-0436">Ligase</keyword>
<dbReference type="GO" id="GO:0005737">
    <property type="term" value="C:cytoplasm"/>
    <property type="evidence" value="ECO:0007669"/>
    <property type="project" value="UniProtKB-SubCell"/>
</dbReference>
<evidence type="ECO:0000256" key="9">
    <source>
        <dbReference type="ARBA" id="ARBA00023316"/>
    </source>
</evidence>
<dbReference type="HAMAP" id="MF_02019">
    <property type="entry name" value="MurF"/>
    <property type="match status" value="1"/>
</dbReference>
<dbReference type="GO" id="GO:0008766">
    <property type="term" value="F:UDP-N-acetylmuramoylalanyl-D-glutamyl-2,6-diaminopimelate-D-alanyl-D-alanine ligase activity"/>
    <property type="evidence" value="ECO:0007669"/>
    <property type="project" value="RHEA"/>
</dbReference>
<dbReference type="InterPro" id="IPR004101">
    <property type="entry name" value="Mur_ligase_C"/>
</dbReference>
<evidence type="ECO:0000256" key="4">
    <source>
        <dbReference type="ARBA" id="ARBA00022741"/>
    </source>
</evidence>
<comment type="similarity">
    <text evidence="10">Belongs to the MurCDEF family. MurF subfamily.</text>
</comment>
<keyword evidence="7 10" id="KW-0573">Peptidoglycan synthesis</keyword>
<dbReference type="InterPro" id="IPR036615">
    <property type="entry name" value="Mur_ligase_C_dom_sf"/>
</dbReference>
<keyword evidence="9 10" id="KW-0961">Cell wall biogenesis/degradation</keyword>
<dbReference type="Gene3D" id="3.40.1190.10">
    <property type="entry name" value="Mur-like, catalytic domain"/>
    <property type="match status" value="1"/>
</dbReference>
<keyword evidence="3 10" id="KW-0132">Cell division</keyword>
<evidence type="ECO:0000256" key="3">
    <source>
        <dbReference type="ARBA" id="ARBA00022618"/>
    </source>
</evidence>
<accession>A0A1I4RAU4</accession>
<sequence>MMQLPLSEVARITGGRLHGADGTVRGVFSDSRQPLPGGLFVALRGPRFDGHAFAGADLPAAGLLVERPVASPLPWVEVADTRRALADLAAAWRRRCGAAVVALTGSNGKTTVKEMLAAILHTMGPVWATRGNLNNELGVPLTLLGLSPGDRFAVIEMGANHAGEIAGLTALAAPDVALITNAGPAHLEGFGSIEAVARAKGEIFSGLAADGVAVINGDDPHADYWAGFNTHRRVLRFGLRPDVDVAGELDAQGRLRITAAGETVTVALPLAGEHNRSNALAAAAAALALGVDLQGVRSGLEAMPPVPGRLALRPGSGGVRLIDDSYNANPASVRAAIQVLAKEPGRRFLVLGDMGELGTAAPELHAAVGRHAAEHGIDGFWATGPLCRHAVEAFGPGGRHFPDRQALITALRGTLRSGDVVLVKGSRSQRMDAVADALAVCAGADHDKHPGGG</sequence>
<dbReference type="NCBIfam" id="TIGR01143">
    <property type="entry name" value="murF"/>
    <property type="match status" value="1"/>
</dbReference>
<gene>
    <name evidence="10" type="primary">murF</name>
    <name evidence="14" type="ORF">SAMN05421721_10754</name>
</gene>
<dbReference type="Pfam" id="PF02875">
    <property type="entry name" value="Mur_ligase_C"/>
    <property type="match status" value="1"/>
</dbReference>
<evidence type="ECO:0000259" key="13">
    <source>
        <dbReference type="Pfam" id="PF08245"/>
    </source>
</evidence>
<dbReference type="GO" id="GO:0051301">
    <property type="term" value="P:cell division"/>
    <property type="evidence" value="ECO:0007669"/>
    <property type="project" value="UniProtKB-KW"/>
</dbReference>
<dbReference type="Gene3D" id="3.40.1390.10">
    <property type="entry name" value="MurE/MurF, N-terminal domain"/>
    <property type="match status" value="1"/>
</dbReference>
<feature type="binding site" evidence="10">
    <location>
        <begin position="105"/>
        <end position="111"/>
    </location>
    <ligand>
        <name>ATP</name>
        <dbReference type="ChEBI" id="CHEBI:30616"/>
    </ligand>
</feature>
<dbReference type="EMBL" id="FOUO01000007">
    <property type="protein sequence ID" value="SFM49381.1"/>
    <property type="molecule type" value="Genomic_DNA"/>
</dbReference>
<dbReference type="STRING" id="195064.SAMN05421721_10754"/>